<evidence type="ECO:0000313" key="1">
    <source>
        <dbReference type="EMBL" id="MBB5157398.1"/>
    </source>
</evidence>
<keyword evidence="2" id="KW-1185">Reference proteome</keyword>
<dbReference type="EMBL" id="JACHIW010000001">
    <property type="protein sequence ID" value="MBB5157398.1"/>
    <property type="molecule type" value="Genomic_DNA"/>
</dbReference>
<comment type="caution">
    <text evidence="1">The sequence shown here is derived from an EMBL/GenBank/DDBJ whole genome shotgun (WGS) entry which is preliminary data.</text>
</comment>
<dbReference type="AlphaFoldDB" id="A0A840QFB3"/>
<sequence>MEILALRRCHTATREQSFAMLPASMRRGLPRTPDGWLRQVDRMALGAHAGAAS</sequence>
<accession>A0A840QFB3</accession>
<evidence type="ECO:0000313" key="2">
    <source>
        <dbReference type="Proteomes" id="UP000584374"/>
    </source>
</evidence>
<dbReference type="Proteomes" id="UP000584374">
    <property type="component" value="Unassembled WGS sequence"/>
</dbReference>
<proteinExistence type="predicted"/>
<gene>
    <name evidence="1" type="ORF">BJ970_004932</name>
</gene>
<dbReference type="RefSeq" id="WP_184728340.1">
    <property type="nucleotide sequence ID" value="NZ_JACHIW010000001.1"/>
</dbReference>
<organism evidence="1 2">
    <name type="scientific">Saccharopolyspora phatthalungensis</name>
    <dbReference type="NCBI Taxonomy" id="664693"/>
    <lineage>
        <taxon>Bacteria</taxon>
        <taxon>Bacillati</taxon>
        <taxon>Actinomycetota</taxon>
        <taxon>Actinomycetes</taxon>
        <taxon>Pseudonocardiales</taxon>
        <taxon>Pseudonocardiaceae</taxon>
        <taxon>Saccharopolyspora</taxon>
    </lineage>
</organism>
<protein>
    <submittedName>
        <fullName evidence="1">Uncharacterized protein</fullName>
    </submittedName>
</protein>
<reference evidence="1 2" key="1">
    <citation type="submission" date="2020-08" db="EMBL/GenBank/DDBJ databases">
        <title>Sequencing the genomes of 1000 actinobacteria strains.</title>
        <authorList>
            <person name="Klenk H.-P."/>
        </authorList>
    </citation>
    <scope>NUCLEOTIDE SEQUENCE [LARGE SCALE GENOMIC DNA]</scope>
    <source>
        <strain evidence="1 2">DSM 45584</strain>
    </source>
</reference>
<name>A0A840QFB3_9PSEU</name>